<proteinExistence type="predicted"/>
<gene>
    <name evidence="1" type="ORF">ABW18_05570</name>
</gene>
<dbReference type="Proteomes" id="UP000037247">
    <property type="component" value="Unassembled WGS sequence"/>
</dbReference>
<evidence type="ECO:0000313" key="2">
    <source>
        <dbReference type="Proteomes" id="UP000037247"/>
    </source>
</evidence>
<sequence>MKVSCGRRPIRPVVDIGRGPYPICLRLAGINWHLSEREALALADQLHDTIDAVRSGIAPEEGQ</sequence>
<name>A0ABR5IG76_9ACTN</name>
<dbReference type="EMBL" id="LDTZ01000014">
    <property type="protein sequence ID" value="KNA92732.1"/>
    <property type="molecule type" value="Genomic_DNA"/>
</dbReference>
<comment type="caution">
    <text evidence="1">The sequence shown here is derived from an EMBL/GenBank/DDBJ whole genome shotgun (WGS) entry which is preliminary data.</text>
</comment>
<reference evidence="1 2" key="1">
    <citation type="submission" date="2015-05" db="EMBL/GenBank/DDBJ databases">
        <title>Draft genome sequence of the bacterium Gordonia jacobaea a new member of the Gordonia genus.</title>
        <authorList>
            <person name="Jimenez-Galisteo G."/>
            <person name="Dominguez A."/>
            <person name="Munoz E."/>
            <person name="Vinas M."/>
        </authorList>
    </citation>
    <scope>NUCLEOTIDE SEQUENCE [LARGE SCALE GENOMIC DNA]</scope>
    <source>
        <strain evidence="2">mv1</strain>
    </source>
</reference>
<dbReference type="RefSeq" id="WP_049697941.1">
    <property type="nucleotide sequence ID" value="NZ_LDTZ01000014.1"/>
</dbReference>
<evidence type="ECO:0000313" key="1">
    <source>
        <dbReference type="EMBL" id="KNA92732.1"/>
    </source>
</evidence>
<accession>A0ABR5IG76</accession>
<organism evidence="1 2">
    <name type="scientific">Gordonia jacobaea</name>
    <dbReference type="NCBI Taxonomy" id="122202"/>
    <lineage>
        <taxon>Bacteria</taxon>
        <taxon>Bacillati</taxon>
        <taxon>Actinomycetota</taxon>
        <taxon>Actinomycetes</taxon>
        <taxon>Mycobacteriales</taxon>
        <taxon>Gordoniaceae</taxon>
        <taxon>Gordonia</taxon>
    </lineage>
</organism>
<protein>
    <submittedName>
        <fullName evidence="1">Uncharacterized protein</fullName>
    </submittedName>
</protein>
<keyword evidence="2" id="KW-1185">Reference proteome</keyword>